<dbReference type="RefSeq" id="WP_013604398.1">
    <property type="nucleotide sequence ID" value="NC_015151.1"/>
</dbReference>
<dbReference type="OrthoDB" id="27971at2157"/>
<dbReference type="EMBL" id="CP002529">
    <property type="protein sequence ID" value="ADY01236.1"/>
    <property type="molecule type" value="Genomic_DNA"/>
</dbReference>
<dbReference type="AlphaFoldDB" id="F0QXS3"/>
<evidence type="ECO:0000313" key="1">
    <source>
        <dbReference type="EMBL" id="ADY01236.1"/>
    </source>
</evidence>
<dbReference type="eggNOG" id="arCOG13788">
    <property type="taxonomic scope" value="Archaea"/>
</dbReference>
<dbReference type="HOGENOM" id="CLU_1954784_0_0_2"/>
<dbReference type="Proteomes" id="UP000007485">
    <property type="component" value="Chromosome"/>
</dbReference>
<dbReference type="KEGG" id="vmo:VMUT_1029"/>
<gene>
    <name evidence="1" type="ordered locus">VMUT_1029</name>
</gene>
<keyword evidence="2" id="KW-1185">Reference proteome</keyword>
<dbReference type="GeneID" id="10288681"/>
<accession>F0QXS3</accession>
<protein>
    <recommendedName>
        <fullName evidence="3">HEPN domain-containing protein</fullName>
    </recommendedName>
</protein>
<organism evidence="1 2">
    <name type="scientific">Vulcanisaeta moutnovskia (strain 768-28)</name>
    <dbReference type="NCBI Taxonomy" id="985053"/>
    <lineage>
        <taxon>Archaea</taxon>
        <taxon>Thermoproteota</taxon>
        <taxon>Thermoprotei</taxon>
        <taxon>Thermoproteales</taxon>
        <taxon>Thermoproteaceae</taxon>
        <taxon>Vulcanisaeta</taxon>
    </lineage>
</organism>
<proteinExistence type="predicted"/>
<reference evidence="1 2" key="1">
    <citation type="journal article" date="2011" name="J. Bacteriol.">
        <title>Complete genome sequence of 'Vulcanisaeta moutnovskia' strain 768-28, a novel member of the hyperthermophilic crenarchaeal genus vulcanisaeta.</title>
        <authorList>
            <person name="Gumerov V.M."/>
            <person name="Mardanov A.V."/>
            <person name="Beletsky A.V."/>
            <person name="Prokofeva M.I."/>
            <person name="Bonch-Osmolovskaya E.A."/>
            <person name="Ravin N.V."/>
            <person name="Skryabin K.G."/>
        </authorList>
    </citation>
    <scope>NUCLEOTIDE SEQUENCE [LARGE SCALE GENOMIC DNA]</scope>
    <source>
        <strain evidence="1 2">768-28</strain>
    </source>
</reference>
<evidence type="ECO:0008006" key="3">
    <source>
        <dbReference type="Google" id="ProtNLM"/>
    </source>
</evidence>
<evidence type="ECO:0000313" key="2">
    <source>
        <dbReference type="Proteomes" id="UP000007485"/>
    </source>
</evidence>
<sequence length="128" mass="14457">MDSDPINLVNNARKDLQTVINLVNTYERTRDVDVLNDIVKLSLSIYDNAIKAFLAVKGIRVRDLDYLVQVAHDFIPSEIISSDLRDFLIKCSSTECSADSIVTRVRDLDRLVDYVHTASTHRAVHNGL</sequence>
<name>F0QXS3_VULM7</name>